<dbReference type="Pfam" id="PF12802">
    <property type="entry name" value="MarR_2"/>
    <property type="match status" value="1"/>
</dbReference>
<name>A0ABU0ZNH7_9ACTN</name>
<evidence type="ECO:0000313" key="3">
    <source>
        <dbReference type="Proteomes" id="UP001230908"/>
    </source>
</evidence>
<dbReference type="EMBL" id="JAVHUY010000032">
    <property type="protein sequence ID" value="MDQ7908595.1"/>
    <property type="molecule type" value="Genomic_DNA"/>
</dbReference>
<dbReference type="PROSITE" id="PS50995">
    <property type="entry name" value="HTH_MARR_2"/>
    <property type="match status" value="1"/>
</dbReference>
<dbReference type="InterPro" id="IPR000835">
    <property type="entry name" value="HTH_MarR-typ"/>
</dbReference>
<accession>A0ABU0ZNH7</accession>
<dbReference type="Gene3D" id="1.10.10.10">
    <property type="entry name" value="Winged helix-like DNA-binding domain superfamily/Winged helix DNA-binding domain"/>
    <property type="match status" value="1"/>
</dbReference>
<dbReference type="RefSeq" id="WP_308715865.1">
    <property type="nucleotide sequence ID" value="NZ_JAVHUY010000032.1"/>
</dbReference>
<dbReference type="Proteomes" id="UP001230908">
    <property type="component" value="Unassembled WGS sequence"/>
</dbReference>
<reference evidence="2 3" key="1">
    <citation type="submission" date="2023-08" db="EMBL/GenBank/DDBJ databases">
        <title>Phytohabitans sansha sp. nov., isolated from marine sediment.</title>
        <authorList>
            <person name="Zhao Y."/>
            <person name="Yi K."/>
        </authorList>
    </citation>
    <scope>NUCLEOTIDE SEQUENCE [LARGE SCALE GENOMIC DNA]</scope>
    <source>
        <strain evidence="2 3">ZYX-F-186</strain>
    </source>
</reference>
<dbReference type="InterPro" id="IPR039422">
    <property type="entry name" value="MarR/SlyA-like"/>
</dbReference>
<dbReference type="SMART" id="SM00347">
    <property type="entry name" value="HTH_MARR"/>
    <property type="match status" value="1"/>
</dbReference>
<feature type="domain" description="HTH marR-type" evidence="1">
    <location>
        <begin position="11"/>
        <end position="147"/>
    </location>
</feature>
<comment type="caution">
    <text evidence="2">The sequence shown here is derived from an EMBL/GenBank/DDBJ whole genome shotgun (WGS) entry which is preliminary data.</text>
</comment>
<keyword evidence="3" id="KW-1185">Reference proteome</keyword>
<dbReference type="InterPro" id="IPR036388">
    <property type="entry name" value="WH-like_DNA-bd_sf"/>
</dbReference>
<evidence type="ECO:0000259" key="1">
    <source>
        <dbReference type="PROSITE" id="PS50995"/>
    </source>
</evidence>
<gene>
    <name evidence="2" type="ORF">RB614_29095</name>
</gene>
<dbReference type="SUPFAM" id="SSF46785">
    <property type="entry name" value="Winged helix' DNA-binding domain"/>
    <property type="match status" value="1"/>
</dbReference>
<protein>
    <submittedName>
        <fullName evidence="2">MarR family transcriptional regulator</fullName>
    </submittedName>
</protein>
<evidence type="ECO:0000313" key="2">
    <source>
        <dbReference type="EMBL" id="MDQ7908595.1"/>
    </source>
</evidence>
<sequence length="153" mass="17192">MEETRWLTAEQQRAWRRFAAVVTQLPGALDAQLQQDANLTHFGYWVLAMLSEAPDRALRMSELATLSNGSQSRLSHLVGRLEERGWVRRERTPEDGRGYLAVLTDEGYRKVVETAPGHVAKVRSVVFDALTPEQVAQLDEISALILARLTPLP</sequence>
<proteinExistence type="predicted"/>
<dbReference type="PANTHER" id="PTHR33164:SF99">
    <property type="entry name" value="MARR FAMILY REGULATORY PROTEIN"/>
    <property type="match status" value="1"/>
</dbReference>
<dbReference type="InterPro" id="IPR036390">
    <property type="entry name" value="WH_DNA-bd_sf"/>
</dbReference>
<organism evidence="2 3">
    <name type="scientific">Phytohabitans maris</name>
    <dbReference type="NCBI Taxonomy" id="3071409"/>
    <lineage>
        <taxon>Bacteria</taxon>
        <taxon>Bacillati</taxon>
        <taxon>Actinomycetota</taxon>
        <taxon>Actinomycetes</taxon>
        <taxon>Micromonosporales</taxon>
        <taxon>Micromonosporaceae</taxon>
    </lineage>
</organism>
<dbReference type="PANTHER" id="PTHR33164">
    <property type="entry name" value="TRANSCRIPTIONAL REGULATOR, MARR FAMILY"/>
    <property type="match status" value="1"/>
</dbReference>